<feature type="domain" description="RNA polymerase sigma-70 region 2" evidence="6">
    <location>
        <begin position="37"/>
        <end position="99"/>
    </location>
</feature>
<comment type="caution">
    <text evidence="8">The sequence shown here is derived from an EMBL/GenBank/DDBJ whole genome shotgun (WGS) entry which is preliminary data.</text>
</comment>
<evidence type="ECO:0000256" key="1">
    <source>
        <dbReference type="ARBA" id="ARBA00010641"/>
    </source>
</evidence>
<dbReference type="Proteomes" id="UP000800981">
    <property type="component" value="Unassembled WGS sequence"/>
</dbReference>
<dbReference type="Pfam" id="PF08281">
    <property type="entry name" value="Sigma70_r4_2"/>
    <property type="match status" value="1"/>
</dbReference>
<keyword evidence="5" id="KW-0804">Transcription</keyword>
<evidence type="ECO:0000256" key="3">
    <source>
        <dbReference type="ARBA" id="ARBA00023082"/>
    </source>
</evidence>
<evidence type="ECO:0000313" key="9">
    <source>
        <dbReference type="Proteomes" id="UP000800981"/>
    </source>
</evidence>
<dbReference type="InterPro" id="IPR036388">
    <property type="entry name" value="WH-like_DNA-bd_sf"/>
</dbReference>
<accession>A0ABX0GZX3</accession>
<evidence type="ECO:0000256" key="4">
    <source>
        <dbReference type="ARBA" id="ARBA00023125"/>
    </source>
</evidence>
<keyword evidence="4" id="KW-0238">DNA-binding</keyword>
<keyword evidence="3" id="KW-0731">Sigma factor</keyword>
<dbReference type="EMBL" id="JAANNP010000017">
    <property type="protein sequence ID" value="NHC15134.1"/>
    <property type="molecule type" value="Genomic_DNA"/>
</dbReference>
<dbReference type="InterPro" id="IPR013324">
    <property type="entry name" value="RNA_pol_sigma_r3/r4-like"/>
</dbReference>
<protein>
    <submittedName>
        <fullName evidence="8">SigE family RNA polymerase sigma factor</fullName>
    </submittedName>
</protein>
<dbReference type="NCBIfam" id="TIGR02983">
    <property type="entry name" value="SigE-fam_strep"/>
    <property type="match status" value="1"/>
</dbReference>
<feature type="domain" description="RNA polymerase sigma factor 70 region 4 type 2" evidence="7">
    <location>
        <begin position="127"/>
        <end position="178"/>
    </location>
</feature>
<dbReference type="InterPro" id="IPR014325">
    <property type="entry name" value="RNA_pol_sigma-E_actinobac"/>
</dbReference>
<evidence type="ECO:0000259" key="6">
    <source>
        <dbReference type="Pfam" id="PF04542"/>
    </source>
</evidence>
<dbReference type="Gene3D" id="1.10.10.10">
    <property type="entry name" value="Winged helix-like DNA-binding domain superfamily/Winged helix DNA-binding domain"/>
    <property type="match status" value="1"/>
</dbReference>
<evidence type="ECO:0000313" key="8">
    <source>
        <dbReference type="EMBL" id="NHC15134.1"/>
    </source>
</evidence>
<sequence length="193" mass="21545">MPPTERVRCNLRQALAHVVHVRAHEADDFRGWAVTARPRLRRVAFLLCGDWHQAEDLTQDTLARVYSVWSRVTRTGGPDAYARQTLVNAYRALLRRPWRRETAVGYLEDDALGQAQDPSLDVSDRSDLLLALRTLGASQRAVVVLRYWEDLPVAEVAELLNVSTGTVKSQAARGLANLREALPTHAVQSGANE</sequence>
<dbReference type="PANTHER" id="PTHR43133:SF50">
    <property type="entry name" value="ECF RNA POLYMERASE SIGMA FACTOR SIGM"/>
    <property type="match status" value="1"/>
</dbReference>
<dbReference type="InterPro" id="IPR007627">
    <property type="entry name" value="RNA_pol_sigma70_r2"/>
</dbReference>
<proteinExistence type="inferred from homology"/>
<evidence type="ECO:0000256" key="2">
    <source>
        <dbReference type="ARBA" id="ARBA00023015"/>
    </source>
</evidence>
<dbReference type="InterPro" id="IPR039425">
    <property type="entry name" value="RNA_pol_sigma-70-like"/>
</dbReference>
<dbReference type="NCBIfam" id="TIGR02937">
    <property type="entry name" value="sigma70-ECF"/>
    <property type="match status" value="1"/>
</dbReference>
<dbReference type="InterPro" id="IPR013325">
    <property type="entry name" value="RNA_pol_sigma_r2"/>
</dbReference>
<dbReference type="CDD" id="cd06171">
    <property type="entry name" value="Sigma70_r4"/>
    <property type="match status" value="1"/>
</dbReference>
<organism evidence="8 9">
    <name type="scientific">Motilibacter deserti</name>
    <dbReference type="NCBI Taxonomy" id="2714956"/>
    <lineage>
        <taxon>Bacteria</taxon>
        <taxon>Bacillati</taxon>
        <taxon>Actinomycetota</taxon>
        <taxon>Actinomycetes</taxon>
        <taxon>Motilibacterales</taxon>
        <taxon>Motilibacteraceae</taxon>
        <taxon>Motilibacter</taxon>
    </lineage>
</organism>
<dbReference type="SUPFAM" id="SSF88659">
    <property type="entry name" value="Sigma3 and sigma4 domains of RNA polymerase sigma factors"/>
    <property type="match status" value="1"/>
</dbReference>
<name>A0ABX0GZX3_9ACTN</name>
<evidence type="ECO:0000256" key="5">
    <source>
        <dbReference type="ARBA" id="ARBA00023163"/>
    </source>
</evidence>
<dbReference type="SUPFAM" id="SSF88946">
    <property type="entry name" value="Sigma2 domain of RNA polymerase sigma factors"/>
    <property type="match status" value="1"/>
</dbReference>
<dbReference type="PANTHER" id="PTHR43133">
    <property type="entry name" value="RNA POLYMERASE ECF-TYPE SIGMA FACTO"/>
    <property type="match status" value="1"/>
</dbReference>
<dbReference type="InterPro" id="IPR014284">
    <property type="entry name" value="RNA_pol_sigma-70_dom"/>
</dbReference>
<gene>
    <name evidence="8" type="ORF">G9H71_15205</name>
</gene>
<comment type="similarity">
    <text evidence="1">Belongs to the sigma-70 factor family. ECF subfamily.</text>
</comment>
<evidence type="ECO:0000259" key="7">
    <source>
        <dbReference type="Pfam" id="PF08281"/>
    </source>
</evidence>
<dbReference type="InterPro" id="IPR013249">
    <property type="entry name" value="RNA_pol_sigma70_r4_t2"/>
</dbReference>
<reference evidence="8 9" key="1">
    <citation type="submission" date="2020-03" db="EMBL/GenBank/DDBJ databases">
        <title>Two novel Motilibacter sp.</title>
        <authorList>
            <person name="Liu S."/>
        </authorList>
    </citation>
    <scope>NUCLEOTIDE SEQUENCE [LARGE SCALE GENOMIC DNA]</scope>
    <source>
        <strain evidence="8 9">E257</strain>
    </source>
</reference>
<keyword evidence="9" id="KW-1185">Reference proteome</keyword>
<dbReference type="Gene3D" id="1.10.1740.10">
    <property type="match status" value="1"/>
</dbReference>
<keyword evidence="2" id="KW-0805">Transcription regulation</keyword>
<dbReference type="Pfam" id="PF04542">
    <property type="entry name" value="Sigma70_r2"/>
    <property type="match status" value="1"/>
</dbReference>